<dbReference type="PROSITE" id="PS51253">
    <property type="entry name" value="HTH_CENPB"/>
    <property type="match status" value="1"/>
</dbReference>
<sequence>MQAQPNAAVFCDFSAQSWQTMYNGQGPYATDGTFQTVDSSAGPSRVLTRRQRALAHEHRPYDIQRATMYMPNSASRPQTPPNSGMEASIAHHDFNQAQTRREFTPSGLSPLSMPQGMQSPYNNPLTPSTTSSPYTTYSFFGHSRANSLSAATNRAASPALSTVSALTSVSSASAPTRAPNSTSSSSSFGLSSTSGSPLSGSASTSASASPQLGPLRQKQKKQRLFNMDRKAICEYAVRHPTARQEDIARQYGVERSTISKILKNKTKWLNVPVDEELKIAKHRPSKFPEIETDMMDVLLAARDNNAPLTDAFIRIKAREVALKLGIGEDRFKASAGWVENFKHRHGIKGGIWSGHGRNVRAAASRGAGLDPILLGGPLPVSRPRHSPDPMDPSTEIPATGPSWLMAPVEPPPGVHPSSAPVSQSPNTPDEIAPVVDAASWMMSNAPPPPSHDDPGNLSGWLTQSESAQSSVDEAAWISPNHNGEMAADQLSSNQHSANAPWPMQQTTNDDEQPPSKAHANLAFNFVTDYLRQCGQELDPQLAAAVSTAISRGGN</sequence>
<dbReference type="PANTHER" id="PTHR19303">
    <property type="entry name" value="TRANSPOSON"/>
    <property type="match status" value="1"/>
</dbReference>
<evidence type="ECO:0000256" key="3">
    <source>
        <dbReference type="SAM" id="MobiDB-lite"/>
    </source>
</evidence>
<dbReference type="SUPFAM" id="SSF46689">
    <property type="entry name" value="Homeodomain-like"/>
    <property type="match status" value="2"/>
</dbReference>
<evidence type="ECO:0000313" key="6">
    <source>
        <dbReference type="Proteomes" id="UP001295794"/>
    </source>
</evidence>
<dbReference type="InterPro" id="IPR006600">
    <property type="entry name" value="HTH_CenpB_DNA-bd_dom"/>
</dbReference>
<dbReference type="InterPro" id="IPR009057">
    <property type="entry name" value="Homeodomain-like_sf"/>
</dbReference>
<name>A0AAD2Q3E5_9AGAR</name>
<dbReference type="GO" id="GO:0003677">
    <property type="term" value="F:DNA binding"/>
    <property type="evidence" value="ECO:0007669"/>
    <property type="project" value="UniProtKB-KW"/>
</dbReference>
<accession>A0AAD2Q3E5</accession>
<dbReference type="InterPro" id="IPR050863">
    <property type="entry name" value="CenT-Element_Derived"/>
</dbReference>
<evidence type="ECO:0000256" key="1">
    <source>
        <dbReference type="ARBA" id="ARBA00023125"/>
    </source>
</evidence>
<keyword evidence="1" id="KW-0238">DNA-binding</keyword>
<dbReference type="AlphaFoldDB" id="A0AAD2Q3E5"/>
<dbReference type="EMBL" id="CAVNYO010000152">
    <property type="protein sequence ID" value="CAK5269757.1"/>
    <property type="molecule type" value="Genomic_DNA"/>
</dbReference>
<gene>
    <name evidence="5" type="ORF">MYCIT1_LOCUS13719</name>
</gene>
<feature type="region of interest" description="Disordered" evidence="3">
    <location>
        <begin position="169"/>
        <end position="223"/>
    </location>
</feature>
<reference evidence="5" key="1">
    <citation type="submission" date="2023-11" db="EMBL/GenBank/DDBJ databases">
        <authorList>
            <person name="De Vega J J."/>
            <person name="De Vega J J."/>
        </authorList>
    </citation>
    <scope>NUCLEOTIDE SEQUENCE</scope>
</reference>
<feature type="domain" description="HTH CENPB-type" evidence="4">
    <location>
        <begin position="278"/>
        <end position="351"/>
    </location>
</feature>
<dbReference type="Gene3D" id="1.10.10.60">
    <property type="entry name" value="Homeodomain-like"/>
    <property type="match status" value="2"/>
</dbReference>
<feature type="compositionally biased region" description="Polar residues" evidence="3">
    <location>
        <begin position="489"/>
        <end position="507"/>
    </location>
</feature>
<comment type="caution">
    <text evidence="5">The sequence shown here is derived from an EMBL/GenBank/DDBJ whole genome shotgun (WGS) entry which is preliminary data.</text>
</comment>
<feature type="compositionally biased region" description="Polar residues" evidence="3">
    <location>
        <begin position="459"/>
        <end position="471"/>
    </location>
</feature>
<feature type="region of interest" description="Disordered" evidence="3">
    <location>
        <begin position="100"/>
        <end position="129"/>
    </location>
</feature>
<feature type="compositionally biased region" description="Low complexity" evidence="3">
    <location>
        <begin position="119"/>
        <end position="129"/>
    </location>
</feature>
<feature type="region of interest" description="Disordered" evidence="3">
    <location>
        <begin position="484"/>
        <end position="519"/>
    </location>
</feature>
<keyword evidence="2" id="KW-0539">Nucleus</keyword>
<dbReference type="Pfam" id="PF04218">
    <property type="entry name" value="CENP-B_N"/>
    <property type="match status" value="1"/>
</dbReference>
<feature type="compositionally biased region" description="Low complexity" evidence="3">
    <location>
        <begin position="169"/>
        <end position="210"/>
    </location>
</feature>
<organism evidence="5 6">
    <name type="scientific">Mycena citricolor</name>
    <dbReference type="NCBI Taxonomy" id="2018698"/>
    <lineage>
        <taxon>Eukaryota</taxon>
        <taxon>Fungi</taxon>
        <taxon>Dikarya</taxon>
        <taxon>Basidiomycota</taxon>
        <taxon>Agaricomycotina</taxon>
        <taxon>Agaricomycetes</taxon>
        <taxon>Agaricomycetidae</taxon>
        <taxon>Agaricales</taxon>
        <taxon>Marasmiineae</taxon>
        <taxon>Mycenaceae</taxon>
        <taxon>Mycena</taxon>
    </lineage>
</organism>
<evidence type="ECO:0000313" key="5">
    <source>
        <dbReference type="EMBL" id="CAK5269757.1"/>
    </source>
</evidence>
<proteinExistence type="predicted"/>
<dbReference type="Proteomes" id="UP001295794">
    <property type="component" value="Unassembled WGS sequence"/>
</dbReference>
<dbReference type="InterPro" id="IPR007889">
    <property type="entry name" value="HTH_Psq"/>
</dbReference>
<dbReference type="SMART" id="SM00674">
    <property type="entry name" value="CENPB"/>
    <property type="match status" value="1"/>
</dbReference>
<evidence type="ECO:0000259" key="4">
    <source>
        <dbReference type="PROSITE" id="PS51253"/>
    </source>
</evidence>
<dbReference type="GO" id="GO:0005634">
    <property type="term" value="C:nucleus"/>
    <property type="evidence" value="ECO:0007669"/>
    <property type="project" value="TreeGrafter"/>
</dbReference>
<dbReference type="Pfam" id="PF03221">
    <property type="entry name" value="HTH_Tnp_Tc5"/>
    <property type="match status" value="1"/>
</dbReference>
<dbReference type="PANTHER" id="PTHR19303:SF70">
    <property type="entry name" value="HTH CENPB-TYPE DOMAIN-CONTAINING PROTEIN"/>
    <property type="match status" value="1"/>
</dbReference>
<protein>
    <recommendedName>
        <fullName evidence="4">HTH CENPB-type domain-containing protein</fullName>
    </recommendedName>
</protein>
<keyword evidence="6" id="KW-1185">Reference proteome</keyword>
<evidence type="ECO:0000256" key="2">
    <source>
        <dbReference type="ARBA" id="ARBA00023242"/>
    </source>
</evidence>
<feature type="region of interest" description="Disordered" evidence="3">
    <location>
        <begin position="374"/>
        <end position="472"/>
    </location>
</feature>